<name>A0ABW1YBW4_9DEIO</name>
<sequence length="46" mass="4481">MRKSLLTLALAALTAAGAAPLSIHATLTDGESPSAANCKSAAKASQ</sequence>
<keyword evidence="1" id="KW-0732">Signal</keyword>
<accession>A0ABW1YBW4</accession>
<feature type="chain" id="PRO_5045693034" evidence="1">
    <location>
        <begin position="19"/>
        <end position="46"/>
    </location>
</feature>
<organism evidence="2 3">
    <name type="scientific">Deinococcus lacus</name>
    <dbReference type="NCBI Taxonomy" id="392561"/>
    <lineage>
        <taxon>Bacteria</taxon>
        <taxon>Thermotogati</taxon>
        <taxon>Deinococcota</taxon>
        <taxon>Deinococci</taxon>
        <taxon>Deinococcales</taxon>
        <taxon>Deinococcaceae</taxon>
        <taxon>Deinococcus</taxon>
    </lineage>
</organism>
<keyword evidence="3" id="KW-1185">Reference proteome</keyword>
<comment type="caution">
    <text evidence="2">The sequence shown here is derived from an EMBL/GenBank/DDBJ whole genome shotgun (WGS) entry which is preliminary data.</text>
</comment>
<dbReference type="Proteomes" id="UP001596297">
    <property type="component" value="Unassembled WGS sequence"/>
</dbReference>
<feature type="signal peptide" evidence="1">
    <location>
        <begin position="1"/>
        <end position="18"/>
    </location>
</feature>
<dbReference type="RefSeq" id="WP_380081961.1">
    <property type="nucleotide sequence ID" value="NZ_JBHSWD010000001.1"/>
</dbReference>
<evidence type="ECO:0000313" key="3">
    <source>
        <dbReference type="Proteomes" id="UP001596297"/>
    </source>
</evidence>
<protein>
    <submittedName>
        <fullName evidence="2">Uncharacterized protein</fullName>
    </submittedName>
</protein>
<dbReference type="EMBL" id="JBHSWD010000001">
    <property type="protein sequence ID" value="MFC6590952.1"/>
    <property type="molecule type" value="Genomic_DNA"/>
</dbReference>
<gene>
    <name evidence="2" type="ORF">ACFP81_02170</name>
</gene>
<proteinExistence type="predicted"/>
<reference evidence="3" key="1">
    <citation type="journal article" date="2019" name="Int. J. Syst. Evol. Microbiol.">
        <title>The Global Catalogue of Microorganisms (GCM) 10K type strain sequencing project: providing services to taxonomists for standard genome sequencing and annotation.</title>
        <authorList>
            <consortium name="The Broad Institute Genomics Platform"/>
            <consortium name="The Broad Institute Genome Sequencing Center for Infectious Disease"/>
            <person name="Wu L."/>
            <person name="Ma J."/>
        </authorList>
    </citation>
    <scope>NUCLEOTIDE SEQUENCE [LARGE SCALE GENOMIC DNA]</scope>
    <source>
        <strain evidence="3">CGMCC 1.15772</strain>
    </source>
</reference>
<evidence type="ECO:0000313" key="2">
    <source>
        <dbReference type="EMBL" id="MFC6590952.1"/>
    </source>
</evidence>
<evidence type="ECO:0000256" key="1">
    <source>
        <dbReference type="SAM" id="SignalP"/>
    </source>
</evidence>